<keyword evidence="10" id="KW-0460">Magnesium</keyword>
<proteinExistence type="inferred from homology"/>
<dbReference type="SMART" id="SM00220">
    <property type="entry name" value="S_TKc"/>
    <property type="match status" value="1"/>
</dbReference>
<dbReference type="GO" id="GO:0033554">
    <property type="term" value="P:cellular response to stress"/>
    <property type="evidence" value="ECO:0007669"/>
    <property type="project" value="TreeGrafter"/>
</dbReference>
<dbReference type="InterPro" id="IPR043969">
    <property type="entry name" value="MAP3K_PH"/>
</dbReference>
<dbReference type="PROSITE" id="PS00107">
    <property type="entry name" value="PROTEIN_KINASE_ATP"/>
    <property type="match status" value="1"/>
</dbReference>
<comment type="cofactor">
    <cofactor evidence="1">
        <name>Mg(2+)</name>
        <dbReference type="ChEBI" id="CHEBI:18420"/>
    </cofactor>
</comment>
<sequence>GNGEGSPGASRSGREISPVGERGSPVRGLPVRNGAARCGVSRQGTGQPGAGYGLSRWETGQPGAGSPGKGRGSPVRGLPGGNGAARCGLSRSGTGAAPCGVSRPALGSLRDACRDLRARLHPLPFDTLALGDTATLHRFYNADVAVVELSDSVCQPSLFYHLGVRESFNMSHNILLCCQTDLPPLQALQEDICQKNLDLCSSYTFIPYMVTPHNKVVCCNAGAVKCLTELFQPNFETETSFTPLAARLVQLLEGIPTDSCGYFRETIRRDIRRAREMFRGEQLSQELTRIQQRLDSVELLSLDIVVNLLLSYRDVQDYDAIISLVETLQALPTCAVAEQPNVRFHYAFALSRRNRDGDREKALWVLLPVVESEEGAAPDLLCLCGRVYKDMFIDSGFTDAETRDRAFYWYSKAFEVEPSLHAGINAAVLLMAAGHRLETSLQLQQIGVKLSCLQGRKGSLEELHYYWDVGFCLGVGILANDLSKVIQASEKLYKLNAPGWYLVSVMETFLLYKHFQRSPQVPSARQELADFWLGFLLQACQPFVATPRCPVRGHREPTPPHVPSPLAHRTEDAPRVPAAPPTCPTADGAGMGGWGSSPSSICKRDERGCFLYVVHEEEDFQLYFPSQQHCQWFCDQIQSLLAEQGLGGEEYSYEYSEAGERVVLGRGTFGVVYAGRCLNNQVRIAIKEIPERDSRFSQPLHEEIALHKRLQHRNIVQYLGSVSQDGFIKIFMEEVPGGSLSSLLRSKWGPLKDNEPTIVFYTRQILDGLSYLHDNHIVHRDIKGDNVLINTYSGVLKISDFGTSKRLAGISPSAETFTGTLQYMAPEIIDQGPWGYGKPADIWSLGCTIIEMATGNPPFYELGSPQAAMFKVGMFKMHPEVPESMSDKAKRFILRCFQADPGERATATALLQDPFLTHPPLPCPSAAPHRAPSLCQGITSLPASSIHPITSLPSLGGLSGGPPTPLPHTRWLCPLLNARGWGWGGGDTIPTLPTNPPSSSPSQGSGGSNRSPRSSSPEESGDRFLLRKDSKRRATLHRVLTTEAPTIIAALEESQGTAGARLGWEHLAQLLGCLRSYIQCPSQQRLCQDLLALQSRLRAEGLSLPHLQAPLFAFQAAVRRVLRQHHIKPHWMFALDDTISRAVQAALTVLARGGWHSGGWWCVTGMWLRVPPASAASARRRAGRTDSTGASISPAVTLCPPPCPHGGVPAPLCSPPALLSPRLLQELAEKEQEWQRLMQQMLRSGDNDTPVPSRPQSSGEPPPGQDRSPLSPQPLQGRADPLLLQWLQRHGTDPATTATVRPVATWHPELGGSGGWTLLGVSRANPPPQHCPPPSTPTTTSRSSWPTASPCRTCWAVPPVTTSSTWASGTPSPCCPSWAGQGRGKSVGGTSLGRRGGQHPQLGPLSPTSVSPAGVGQRVASGQPSWSIAGPSPRGVTPPWGDPAAVGLAGR</sequence>
<evidence type="ECO:0000256" key="4">
    <source>
        <dbReference type="ARBA" id="ARBA00022527"/>
    </source>
</evidence>
<dbReference type="Gene3D" id="1.10.510.10">
    <property type="entry name" value="Transferase(Phosphotransferase) domain 1"/>
    <property type="match status" value="1"/>
</dbReference>
<evidence type="ECO:0000256" key="14">
    <source>
        <dbReference type="PROSITE-ProRule" id="PRU10141"/>
    </source>
</evidence>
<dbReference type="PROSITE" id="PS50011">
    <property type="entry name" value="PROTEIN_KINASE_DOM"/>
    <property type="match status" value="1"/>
</dbReference>
<dbReference type="GO" id="GO:0046872">
    <property type="term" value="F:metal ion binding"/>
    <property type="evidence" value="ECO:0007669"/>
    <property type="project" value="UniProtKB-KW"/>
</dbReference>
<feature type="region of interest" description="Disordered" evidence="15">
    <location>
        <begin position="1244"/>
        <end position="1277"/>
    </location>
</feature>
<comment type="catalytic activity">
    <reaction evidence="12">
        <text>L-threonyl-[protein] + ATP = O-phospho-L-threonyl-[protein] + ADP + H(+)</text>
        <dbReference type="Rhea" id="RHEA:46608"/>
        <dbReference type="Rhea" id="RHEA-COMP:11060"/>
        <dbReference type="Rhea" id="RHEA-COMP:11605"/>
        <dbReference type="ChEBI" id="CHEBI:15378"/>
        <dbReference type="ChEBI" id="CHEBI:30013"/>
        <dbReference type="ChEBI" id="CHEBI:30616"/>
        <dbReference type="ChEBI" id="CHEBI:61977"/>
        <dbReference type="ChEBI" id="CHEBI:456216"/>
        <dbReference type="EC" id="2.7.11.25"/>
    </reaction>
</comment>
<dbReference type="InterPro" id="IPR046872">
    <property type="entry name" value="DRHyd-ASK"/>
</dbReference>
<accession>A0A8C3JAU4</accession>
<evidence type="ECO:0000256" key="15">
    <source>
        <dbReference type="SAM" id="MobiDB-lite"/>
    </source>
</evidence>
<dbReference type="InterPro" id="IPR025136">
    <property type="entry name" value="MAP3K_TRAF-bd"/>
</dbReference>
<keyword evidence="5" id="KW-0808">Transferase</keyword>
<dbReference type="EC" id="2.7.11.25" evidence="3"/>
<feature type="region of interest" description="Disordered" evidence="15">
    <location>
        <begin position="554"/>
        <end position="579"/>
    </location>
</feature>
<keyword evidence="4" id="KW-0723">Serine/threonine-protein kinase</keyword>
<evidence type="ECO:0000256" key="8">
    <source>
        <dbReference type="ARBA" id="ARBA00022777"/>
    </source>
</evidence>
<feature type="binding site" evidence="14">
    <location>
        <position position="687"/>
    </location>
    <ligand>
        <name>ATP</name>
        <dbReference type="ChEBI" id="CHEBI:30616"/>
    </ligand>
</feature>
<feature type="compositionally biased region" description="Gly residues" evidence="15">
    <location>
        <begin position="1381"/>
        <end position="1395"/>
    </location>
</feature>
<dbReference type="GO" id="GO:0004709">
    <property type="term" value="F:MAP kinase kinase kinase activity"/>
    <property type="evidence" value="ECO:0007669"/>
    <property type="project" value="UniProtKB-EC"/>
</dbReference>
<dbReference type="GO" id="GO:0005524">
    <property type="term" value="F:ATP binding"/>
    <property type="evidence" value="ECO:0007669"/>
    <property type="project" value="UniProtKB-UniRule"/>
</dbReference>
<evidence type="ECO:0000256" key="11">
    <source>
        <dbReference type="ARBA" id="ARBA00023054"/>
    </source>
</evidence>
<dbReference type="InterPro" id="IPR017441">
    <property type="entry name" value="Protein_kinase_ATP_BS"/>
</dbReference>
<evidence type="ECO:0000256" key="7">
    <source>
        <dbReference type="ARBA" id="ARBA00022741"/>
    </source>
</evidence>
<protein>
    <recommendedName>
        <fullName evidence="3">mitogen-activated protein kinase kinase kinase</fullName>
        <ecNumber evidence="3">2.7.11.25</ecNumber>
    </recommendedName>
</protein>
<feature type="region of interest" description="Disordered" evidence="15">
    <location>
        <begin position="986"/>
        <end position="1028"/>
    </location>
</feature>
<dbReference type="Pfam" id="PF00069">
    <property type="entry name" value="Pkinase"/>
    <property type="match status" value="1"/>
</dbReference>
<evidence type="ECO:0000256" key="1">
    <source>
        <dbReference type="ARBA" id="ARBA00001946"/>
    </source>
</evidence>
<feature type="region of interest" description="Disordered" evidence="15">
    <location>
        <begin position="1324"/>
        <end position="1345"/>
    </location>
</feature>
<evidence type="ECO:0000256" key="3">
    <source>
        <dbReference type="ARBA" id="ARBA00012406"/>
    </source>
</evidence>
<dbReference type="CDD" id="cd06624">
    <property type="entry name" value="STKc_ASK"/>
    <property type="match status" value="1"/>
</dbReference>
<dbReference type="PANTHER" id="PTHR11584">
    <property type="entry name" value="SERINE/THREONINE PROTEIN KINASE"/>
    <property type="match status" value="1"/>
</dbReference>
<evidence type="ECO:0000256" key="9">
    <source>
        <dbReference type="ARBA" id="ARBA00022840"/>
    </source>
</evidence>
<dbReference type="FunFam" id="1.10.510.10:FF:000054">
    <property type="entry name" value="Mitogen-activated protein kinase kinase kinase 5"/>
    <property type="match status" value="1"/>
</dbReference>
<evidence type="ECO:0000256" key="12">
    <source>
        <dbReference type="ARBA" id="ARBA00047559"/>
    </source>
</evidence>
<dbReference type="Pfam" id="PF20309">
    <property type="entry name" value="DRHyd-ASK"/>
    <property type="match status" value="1"/>
</dbReference>
<evidence type="ECO:0000256" key="6">
    <source>
        <dbReference type="ARBA" id="ARBA00022723"/>
    </source>
</evidence>
<dbReference type="PROSITE" id="PS00108">
    <property type="entry name" value="PROTEIN_KINASE_ST"/>
    <property type="match status" value="1"/>
</dbReference>
<feature type="compositionally biased region" description="Pro residues" evidence="15">
    <location>
        <begin position="1325"/>
        <end position="1336"/>
    </location>
</feature>
<dbReference type="InterPro" id="IPR046873">
    <property type="entry name" value="HisK-N-like"/>
</dbReference>
<feature type="domain" description="Protein kinase" evidence="16">
    <location>
        <begin position="658"/>
        <end position="916"/>
    </location>
</feature>
<keyword evidence="8" id="KW-0418">Kinase</keyword>
<comment type="similarity">
    <text evidence="2">Belongs to the protein kinase superfamily. STE Ser/Thr protein kinase family. MAP kinase kinase kinase subfamily.</text>
</comment>
<dbReference type="InterPro" id="IPR008271">
    <property type="entry name" value="Ser/Thr_kinase_AS"/>
</dbReference>
<dbReference type="Gene3D" id="3.30.200.20">
    <property type="entry name" value="Phosphorylase Kinase, domain 1"/>
    <property type="match status" value="1"/>
</dbReference>
<reference evidence="17" key="2">
    <citation type="submission" date="2025-09" db="UniProtKB">
        <authorList>
            <consortium name="Ensembl"/>
        </authorList>
    </citation>
    <scope>IDENTIFICATION</scope>
</reference>
<evidence type="ECO:0000313" key="18">
    <source>
        <dbReference type="Proteomes" id="UP000694419"/>
    </source>
</evidence>
<dbReference type="Pfam" id="PF13281">
    <property type="entry name" value="MAP3K_TRAF_bd"/>
    <property type="match status" value="1"/>
</dbReference>
<reference evidence="17" key="1">
    <citation type="submission" date="2025-08" db="UniProtKB">
        <authorList>
            <consortium name="Ensembl"/>
        </authorList>
    </citation>
    <scope>IDENTIFICATION</scope>
</reference>
<dbReference type="Pfam" id="PF20302">
    <property type="entry name" value="HisK-N-like"/>
    <property type="match status" value="1"/>
</dbReference>
<dbReference type="Ensembl" id="ENSCPGT00000003295.1">
    <property type="protein sequence ID" value="ENSCPGP00000002990.1"/>
    <property type="gene ID" value="ENSCPGG00000002042.1"/>
</dbReference>
<evidence type="ECO:0000256" key="13">
    <source>
        <dbReference type="ARBA" id="ARBA00048329"/>
    </source>
</evidence>
<dbReference type="PANTHER" id="PTHR11584:SF391">
    <property type="entry name" value="MITOGEN-ACTIVATED PROTEIN KINASE KINASE KINASE 6"/>
    <property type="match status" value="1"/>
</dbReference>
<dbReference type="InterPro" id="IPR000719">
    <property type="entry name" value="Prot_kinase_dom"/>
</dbReference>
<organism evidence="17 18">
    <name type="scientific">Calidris pygmaea</name>
    <name type="common">Spoon-billed sandpiper</name>
    <dbReference type="NCBI Taxonomy" id="425635"/>
    <lineage>
        <taxon>Eukaryota</taxon>
        <taxon>Metazoa</taxon>
        <taxon>Chordata</taxon>
        <taxon>Craniata</taxon>
        <taxon>Vertebrata</taxon>
        <taxon>Euteleostomi</taxon>
        <taxon>Archelosauria</taxon>
        <taxon>Archosauria</taxon>
        <taxon>Dinosauria</taxon>
        <taxon>Saurischia</taxon>
        <taxon>Theropoda</taxon>
        <taxon>Coelurosauria</taxon>
        <taxon>Aves</taxon>
        <taxon>Neognathae</taxon>
        <taxon>Neoaves</taxon>
        <taxon>Charadriiformes</taxon>
        <taxon>Scolopacidae</taxon>
        <taxon>Calidris</taxon>
    </lineage>
</organism>
<keyword evidence="18" id="KW-1185">Reference proteome</keyword>
<evidence type="ECO:0000256" key="10">
    <source>
        <dbReference type="ARBA" id="ARBA00022842"/>
    </source>
</evidence>
<evidence type="ECO:0000259" key="16">
    <source>
        <dbReference type="PROSITE" id="PS50011"/>
    </source>
</evidence>
<evidence type="ECO:0000256" key="5">
    <source>
        <dbReference type="ARBA" id="ARBA00022679"/>
    </source>
</evidence>
<feature type="region of interest" description="Disordered" evidence="15">
    <location>
        <begin position="1"/>
        <end position="86"/>
    </location>
</feature>
<comment type="catalytic activity">
    <reaction evidence="13">
        <text>L-seryl-[protein] + ATP = O-phospho-L-seryl-[protein] + ADP + H(+)</text>
        <dbReference type="Rhea" id="RHEA:17989"/>
        <dbReference type="Rhea" id="RHEA-COMP:9863"/>
        <dbReference type="Rhea" id="RHEA-COMP:11604"/>
        <dbReference type="ChEBI" id="CHEBI:15378"/>
        <dbReference type="ChEBI" id="CHEBI:29999"/>
        <dbReference type="ChEBI" id="CHEBI:30616"/>
        <dbReference type="ChEBI" id="CHEBI:83421"/>
        <dbReference type="ChEBI" id="CHEBI:456216"/>
        <dbReference type="EC" id="2.7.11.25"/>
    </reaction>
</comment>
<keyword evidence="9 14" id="KW-0067">ATP-binding</keyword>
<feature type="compositionally biased region" description="Low complexity" evidence="15">
    <location>
        <begin position="1000"/>
        <end position="1018"/>
    </location>
</feature>
<keyword evidence="11" id="KW-0175">Coiled coil</keyword>
<name>A0A8C3JAU4_9CHAR</name>
<dbReference type="Proteomes" id="UP000694419">
    <property type="component" value="Unplaced"/>
</dbReference>
<dbReference type="FunFam" id="3.30.200.20:FF:000067">
    <property type="entry name" value="Mitogen-activated protein kinase kinase kinase 5"/>
    <property type="match status" value="1"/>
</dbReference>
<feature type="region of interest" description="Disordered" evidence="15">
    <location>
        <begin position="1379"/>
        <end position="1451"/>
    </location>
</feature>
<dbReference type="InterPro" id="IPR011009">
    <property type="entry name" value="Kinase-like_dom_sf"/>
</dbReference>
<feature type="compositionally biased region" description="Gly residues" evidence="15">
    <location>
        <begin position="62"/>
        <end position="71"/>
    </location>
</feature>
<dbReference type="Pfam" id="PF19039">
    <property type="entry name" value="ASK_PH"/>
    <property type="match status" value="1"/>
</dbReference>
<dbReference type="SUPFAM" id="SSF56112">
    <property type="entry name" value="Protein kinase-like (PK-like)"/>
    <property type="match status" value="1"/>
</dbReference>
<keyword evidence="7 14" id="KW-0547">Nucleotide-binding</keyword>
<evidence type="ECO:0000256" key="2">
    <source>
        <dbReference type="ARBA" id="ARBA00006529"/>
    </source>
</evidence>
<evidence type="ECO:0000313" key="17">
    <source>
        <dbReference type="Ensembl" id="ENSCPGP00000002990.1"/>
    </source>
</evidence>
<keyword evidence="6" id="KW-0479">Metal-binding</keyword>